<gene>
    <name evidence="1" type="ORF">MSG28_006909</name>
</gene>
<sequence>MIVADPSWDSQTRINVLTTRLADLRKAYHSVKAELAAIDRRRKKLRRKEREGNKHGESSEGSVFMMKAVAANSHPGRCPTRLSLFVLEWTDERKLTLKHACLLKILFHPIKVKL</sequence>
<dbReference type="EMBL" id="CM046111">
    <property type="protein sequence ID" value="KAI8425026.1"/>
    <property type="molecule type" value="Genomic_DNA"/>
</dbReference>
<protein>
    <submittedName>
        <fullName evidence="1">Uncharacterized protein</fullName>
    </submittedName>
</protein>
<reference evidence="1 2" key="1">
    <citation type="journal article" date="2022" name="Genome Biol. Evol.">
        <title>The Spruce Budworm Genome: Reconstructing the Evolutionary History of Antifreeze Proteins.</title>
        <authorList>
            <person name="Beliveau C."/>
            <person name="Gagne P."/>
            <person name="Picq S."/>
            <person name="Vernygora O."/>
            <person name="Keeling C.I."/>
            <person name="Pinkney K."/>
            <person name="Doucet D."/>
            <person name="Wen F."/>
            <person name="Johnston J.S."/>
            <person name="Maaroufi H."/>
            <person name="Boyle B."/>
            <person name="Laroche J."/>
            <person name="Dewar K."/>
            <person name="Juretic N."/>
            <person name="Blackburn G."/>
            <person name="Nisole A."/>
            <person name="Brunet B."/>
            <person name="Brandao M."/>
            <person name="Lumley L."/>
            <person name="Duan J."/>
            <person name="Quan G."/>
            <person name="Lucarotti C.J."/>
            <person name="Roe A.D."/>
            <person name="Sperling F.A.H."/>
            <person name="Levesque R.C."/>
            <person name="Cusson M."/>
        </authorList>
    </citation>
    <scope>NUCLEOTIDE SEQUENCE [LARGE SCALE GENOMIC DNA]</scope>
    <source>
        <strain evidence="1">Glfc:IPQL:Cfum</strain>
    </source>
</reference>
<name>A0ACC0JLX7_CHOFU</name>
<evidence type="ECO:0000313" key="1">
    <source>
        <dbReference type="EMBL" id="KAI8425026.1"/>
    </source>
</evidence>
<evidence type="ECO:0000313" key="2">
    <source>
        <dbReference type="Proteomes" id="UP001064048"/>
    </source>
</evidence>
<comment type="caution">
    <text evidence="1">The sequence shown here is derived from an EMBL/GenBank/DDBJ whole genome shotgun (WGS) entry which is preliminary data.</text>
</comment>
<accession>A0ACC0JLX7</accession>
<proteinExistence type="predicted"/>
<organism evidence="1 2">
    <name type="scientific">Choristoneura fumiferana</name>
    <name type="common">Spruce budworm moth</name>
    <name type="synonym">Archips fumiferana</name>
    <dbReference type="NCBI Taxonomy" id="7141"/>
    <lineage>
        <taxon>Eukaryota</taxon>
        <taxon>Metazoa</taxon>
        <taxon>Ecdysozoa</taxon>
        <taxon>Arthropoda</taxon>
        <taxon>Hexapoda</taxon>
        <taxon>Insecta</taxon>
        <taxon>Pterygota</taxon>
        <taxon>Neoptera</taxon>
        <taxon>Endopterygota</taxon>
        <taxon>Lepidoptera</taxon>
        <taxon>Glossata</taxon>
        <taxon>Ditrysia</taxon>
        <taxon>Tortricoidea</taxon>
        <taxon>Tortricidae</taxon>
        <taxon>Tortricinae</taxon>
        <taxon>Choristoneura</taxon>
    </lineage>
</organism>
<dbReference type="Proteomes" id="UP001064048">
    <property type="component" value="Chromosome 11"/>
</dbReference>
<keyword evidence="2" id="KW-1185">Reference proteome</keyword>